<evidence type="ECO:0000313" key="4">
    <source>
        <dbReference type="Proteomes" id="UP000811609"/>
    </source>
</evidence>
<feature type="compositionally biased region" description="Acidic residues" evidence="1">
    <location>
        <begin position="285"/>
        <end position="306"/>
    </location>
</feature>
<dbReference type="SMART" id="SM00443">
    <property type="entry name" value="G_patch"/>
    <property type="match status" value="2"/>
</dbReference>
<reference evidence="3" key="1">
    <citation type="submission" date="2020-12" db="EMBL/GenBank/DDBJ databases">
        <title>WGS assembly of Carya illinoinensis cv. Pawnee.</title>
        <authorList>
            <person name="Platts A."/>
            <person name="Shu S."/>
            <person name="Wright S."/>
            <person name="Barry K."/>
            <person name="Edger P."/>
            <person name="Pires J.C."/>
            <person name="Schmutz J."/>
        </authorList>
    </citation>
    <scope>NUCLEOTIDE SEQUENCE</scope>
    <source>
        <tissue evidence="3">Leaf</tissue>
    </source>
</reference>
<evidence type="ECO:0000313" key="3">
    <source>
        <dbReference type="EMBL" id="KAG6625713.1"/>
    </source>
</evidence>
<feature type="compositionally biased region" description="Low complexity" evidence="1">
    <location>
        <begin position="69"/>
        <end position="80"/>
    </location>
</feature>
<dbReference type="Pfam" id="PF01585">
    <property type="entry name" value="G-patch"/>
    <property type="match status" value="2"/>
</dbReference>
<proteinExistence type="predicted"/>
<feature type="compositionally biased region" description="Low complexity" evidence="1">
    <location>
        <begin position="10"/>
        <end position="22"/>
    </location>
</feature>
<protein>
    <recommendedName>
        <fullName evidence="2">G-patch domain-containing protein</fullName>
    </recommendedName>
</protein>
<feature type="region of interest" description="Disordered" evidence="1">
    <location>
        <begin position="1"/>
        <end position="96"/>
    </location>
</feature>
<name>A0A8T1NA92_CARIL</name>
<accession>A0A8T1NA92</accession>
<dbReference type="PANTHER" id="PTHR47423:SF2">
    <property type="entry name" value="PROTEIN SQS1"/>
    <property type="match status" value="1"/>
</dbReference>
<keyword evidence="4" id="KW-1185">Reference proteome</keyword>
<organism evidence="3 4">
    <name type="scientific">Carya illinoinensis</name>
    <name type="common">Pecan</name>
    <dbReference type="NCBI Taxonomy" id="32201"/>
    <lineage>
        <taxon>Eukaryota</taxon>
        <taxon>Viridiplantae</taxon>
        <taxon>Streptophyta</taxon>
        <taxon>Embryophyta</taxon>
        <taxon>Tracheophyta</taxon>
        <taxon>Spermatophyta</taxon>
        <taxon>Magnoliopsida</taxon>
        <taxon>eudicotyledons</taxon>
        <taxon>Gunneridae</taxon>
        <taxon>Pentapetalae</taxon>
        <taxon>rosids</taxon>
        <taxon>fabids</taxon>
        <taxon>Fagales</taxon>
        <taxon>Juglandaceae</taxon>
        <taxon>Carya</taxon>
    </lineage>
</organism>
<dbReference type="InterPro" id="IPR034082">
    <property type="entry name" value="R3H_G-patch"/>
</dbReference>
<dbReference type="PROSITE" id="PS50174">
    <property type="entry name" value="G_PATCH"/>
    <property type="match status" value="2"/>
</dbReference>
<dbReference type="CDD" id="cd02646">
    <property type="entry name" value="R3H_G-patch"/>
    <property type="match status" value="1"/>
</dbReference>
<dbReference type="Proteomes" id="UP000811609">
    <property type="component" value="Chromosome 16"/>
</dbReference>
<feature type="domain" description="G-patch" evidence="2">
    <location>
        <begin position="704"/>
        <end position="749"/>
    </location>
</feature>
<dbReference type="InterPro" id="IPR000467">
    <property type="entry name" value="G_patch_dom"/>
</dbReference>
<comment type="caution">
    <text evidence="3">The sequence shown here is derived from an EMBL/GenBank/DDBJ whole genome shotgun (WGS) entry which is preliminary data.</text>
</comment>
<sequence length="749" mass="81924">MAGSRRRTNNHSSNSNNNNSSGKKGRRRRGSDPSSVKGALFVEGGFLSDWNRNPSSPIPSRGKNANPNSKSGSGFGSKFGSFDRSKSSGSRTEFRKSSGNAIGYQYPAVYRQEVKDGYNVIDDSHPIVLVDSKETRIVAYIDQTPSLEPFDGKISYEYNSEFVLGDGSHQGLGFHAEPEVTLNGIGGSSEKMEEHKVSCYDLSSHEKDMDADESINCEVGQTSEEVLAELPPEQNSGFLSIGGMRLYTQDISDEESNGDDYRGSSDEESIDTSEPGEVVGSSESDGSEDSSDSDSDIDQEIAEDYLEGIGGSDNVLDAKWLVESVLDKSDDDSSSSSCYDETVEKLGGIALQDESKEYGMKKPKSRKKYPLASRDNWSSTLDDLMLVKDPRTLSSRKKHAPRFPQSWPLEAQKSKYSRRFPGDKKKHRKERIALKRRQRMLQRGVDLEQINTKLERIVLDGVDMFSFQPMHSRDCSQVKRLAAIYHLRSDCQGSGKKRFVTVVRTQHTCMPSPSDKLRLEKLIYAGNEDVDFAVTEGSNLKSRDKNRVKRTAKGNGEASEKNRGGKKGSYANQPVSFISSGAMQSGAVENTAVDSQETDKHGKNKGIVGSASFGSFEVHTKGFGSRMMAKMGFVEGGGLGKDGQGLAEPIEVMQRPKSLGLGMEFSNSSEDPTSTKSQRTVVSNSRGEPTRNKSQNIGAFEKHTKGFGSKMMAKMGFVEGMGLGRSSQGMVNPLTAVRLPKSRGLGAKV</sequence>
<gene>
    <name evidence="3" type="ORF">CIPAW_16G117400</name>
</gene>
<dbReference type="InterPro" id="IPR001374">
    <property type="entry name" value="R3H_dom"/>
</dbReference>
<dbReference type="EMBL" id="CM031824">
    <property type="protein sequence ID" value="KAG6625713.1"/>
    <property type="molecule type" value="Genomic_DNA"/>
</dbReference>
<evidence type="ECO:0000259" key="2">
    <source>
        <dbReference type="PROSITE" id="PS50174"/>
    </source>
</evidence>
<dbReference type="AlphaFoldDB" id="A0A8T1NA92"/>
<feature type="region of interest" description="Disordered" evidence="1">
    <location>
        <begin position="541"/>
        <end position="573"/>
    </location>
</feature>
<dbReference type="GO" id="GO:0003676">
    <property type="term" value="F:nucleic acid binding"/>
    <property type="evidence" value="ECO:0007669"/>
    <property type="project" value="InterPro"/>
</dbReference>
<dbReference type="PANTHER" id="PTHR47423">
    <property type="entry name" value="G-PATCH DOMAIN CONTAINING PROTEIN"/>
    <property type="match status" value="1"/>
</dbReference>
<feature type="region of interest" description="Disordered" evidence="1">
    <location>
        <begin position="665"/>
        <end position="694"/>
    </location>
</feature>
<evidence type="ECO:0000256" key="1">
    <source>
        <dbReference type="SAM" id="MobiDB-lite"/>
    </source>
</evidence>
<dbReference type="Pfam" id="PF01424">
    <property type="entry name" value="R3H"/>
    <property type="match status" value="1"/>
</dbReference>
<feature type="compositionally biased region" description="Basic and acidic residues" evidence="1">
    <location>
        <begin position="81"/>
        <end position="96"/>
    </location>
</feature>
<feature type="domain" description="G-patch" evidence="2">
    <location>
        <begin position="620"/>
        <end position="666"/>
    </location>
</feature>
<feature type="region of interest" description="Disordered" evidence="1">
    <location>
        <begin position="253"/>
        <end position="311"/>
    </location>
</feature>